<gene>
    <name evidence="1" type="ORF">Bhyg_13628</name>
</gene>
<name>A0A9Q0MNL2_9DIPT</name>
<organism evidence="1 2">
    <name type="scientific">Pseudolycoriella hygida</name>
    <dbReference type="NCBI Taxonomy" id="35572"/>
    <lineage>
        <taxon>Eukaryota</taxon>
        <taxon>Metazoa</taxon>
        <taxon>Ecdysozoa</taxon>
        <taxon>Arthropoda</taxon>
        <taxon>Hexapoda</taxon>
        <taxon>Insecta</taxon>
        <taxon>Pterygota</taxon>
        <taxon>Neoptera</taxon>
        <taxon>Endopterygota</taxon>
        <taxon>Diptera</taxon>
        <taxon>Nematocera</taxon>
        <taxon>Sciaroidea</taxon>
        <taxon>Sciaridae</taxon>
        <taxon>Pseudolycoriella</taxon>
    </lineage>
</organism>
<reference evidence="1" key="1">
    <citation type="submission" date="2022-07" db="EMBL/GenBank/DDBJ databases">
        <authorList>
            <person name="Trinca V."/>
            <person name="Uliana J.V.C."/>
            <person name="Torres T.T."/>
            <person name="Ward R.J."/>
            <person name="Monesi N."/>
        </authorList>
    </citation>
    <scope>NUCLEOTIDE SEQUENCE</scope>
    <source>
        <strain evidence="1">HSMRA1968</strain>
        <tissue evidence="1">Whole embryos</tissue>
    </source>
</reference>
<protein>
    <submittedName>
        <fullName evidence="1">Uncharacterized protein</fullName>
    </submittedName>
</protein>
<dbReference type="EMBL" id="WJQU01000004">
    <property type="protein sequence ID" value="KAJ6635046.1"/>
    <property type="molecule type" value="Genomic_DNA"/>
</dbReference>
<accession>A0A9Q0MNL2</accession>
<sequence length="141" mass="16242">MHHLYSIIRADRRRSVPGHSSTQTKLNLLYHGSSLVACHSQSIRKSIQSILEFAFLKINQKKKLETIRRERKERYLEEIFCKNASDVTSGCFCTAMNQLTDGPIWPTLKNEDVASQQVESNFVEWNSALYRTSASSPFIFK</sequence>
<dbReference type="Proteomes" id="UP001151699">
    <property type="component" value="Chromosome C"/>
</dbReference>
<proteinExistence type="predicted"/>
<dbReference type="AlphaFoldDB" id="A0A9Q0MNL2"/>
<comment type="caution">
    <text evidence="1">The sequence shown here is derived from an EMBL/GenBank/DDBJ whole genome shotgun (WGS) entry which is preliminary data.</text>
</comment>
<evidence type="ECO:0000313" key="1">
    <source>
        <dbReference type="EMBL" id="KAJ6635046.1"/>
    </source>
</evidence>
<evidence type="ECO:0000313" key="2">
    <source>
        <dbReference type="Proteomes" id="UP001151699"/>
    </source>
</evidence>
<keyword evidence="2" id="KW-1185">Reference proteome</keyword>